<evidence type="ECO:0000259" key="1">
    <source>
        <dbReference type="Pfam" id="PF14292"/>
    </source>
</evidence>
<dbReference type="EMBL" id="FOPC01000014">
    <property type="protein sequence ID" value="SFH05250.1"/>
    <property type="molecule type" value="Genomic_DNA"/>
</dbReference>
<keyword evidence="3" id="KW-1185">Reference proteome</keyword>
<organism evidence="2 3">
    <name type="scientific">Algoriphagus hitonicola</name>
    <dbReference type="NCBI Taxonomy" id="435880"/>
    <lineage>
        <taxon>Bacteria</taxon>
        <taxon>Pseudomonadati</taxon>
        <taxon>Bacteroidota</taxon>
        <taxon>Cytophagia</taxon>
        <taxon>Cytophagales</taxon>
        <taxon>Cyclobacteriaceae</taxon>
        <taxon>Algoriphagus</taxon>
    </lineage>
</organism>
<dbReference type="STRING" id="435880.SAMN04487988_11483"/>
<gene>
    <name evidence="2" type="ORF">SAMN04487988_11483</name>
</gene>
<dbReference type="CDD" id="cd12956">
    <property type="entry name" value="CBM_SusE-F_like"/>
    <property type="match status" value="1"/>
</dbReference>
<dbReference type="AlphaFoldDB" id="A0A1I2WV83"/>
<proteinExistence type="predicted"/>
<dbReference type="PROSITE" id="PS51257">
    <property type="entry name" value="PROKAR_LIPOPROTEIN"/>
    <property type="match status" value="1"/>
</dbReference>
<dbReference type="Pfam" id="PF14292">
    <property type="entry name" value="SusE"/>
    <property type="match status" value="1"/>
</dbReference>
<dbReference type="CDD" id="cd12967">
    <property type="entry name" value="CBM_SusE-F_like_u1"/>
    <property type="match status" value="1"/>
</dbReference>
<evidence type="ECO:0000313" key="3">
    <source>
        <dbReference type="Proteomes" id="UP000199642"/>
    </source>
</evidence>
<protein>
    <submittedName>
        <fullName evidence="2">SusE outer membrane protein</fullName>
    </submittedName>
</protein>
<feature type="domain" description="SusE outer membrane protein" evidence="1">
    <location>
        <begin position="30"/>
        <end position="127"/>
    </location>
</feature>
<reference evidence="3" key="1">
    <citation type="submission" date="2016-10" db="EMBL/GenBank/DDBJ databases">
        <authorList>
            <person name="Varghese N."/>
            <person name="Submissions S."/>
        </authorList>
    </citation>
    <scope>NUCLEOTIDE SEQUENCE [LARGE SCALE GENOMIC DNA]</scope>
    <source>
        <strain evidence="3">DSM 19315</strain>
    </source>
</reference>
<dbReference type="InterPro" id="IPR025970">
    <property type="entry name" value="SusE"/>
</dbReference>
<dbReference type="GO" id="GO:0019867">
    <property type="term" value="C:outer membrane"/>
    <property type="evidence" value="ECO:0007669"/>
    <property type="project" value="InterPro"/>
</dbReference>
<sequence>MKVLRQIGWGLALMPVLLACESYEMPPIIPQTGAALSSPSAGSTLVLTNESAEEVIEFQVTSADFGMQGTVSYTLEMDLAGAGFSDPVELGTSTSNIIEVVAQDINDELIAKGAVAETATETEFRVKSSINQPLSPIYGDVVTLSVTPFAAFVDYPVLYVPGDYQGWNIANEATTLKSVNFDDVYQGYVHILPGGSGEFKVSETNEWVDGRNYGDNDADGDLDPDGANIKVEEFGTFYMEVDLDAKTYTLSDPLYWGVIGDATEGGWDAETKMQFDNENNVLTLTTDLTTGNIKFRANENWDYNYGGADGELTTGGADIPVAEAGNYTITLNFNDPEIVTYTLTKN</sequence>
<name>A0A1I2WV83_9BACT</name>
<accession>A0A1I2WV83</accession>
<dbReference type="RefSeq" id="WP_245753066.1">
    <property type="nucleotide sequence ID" value="NZ_FOPC01000014.1"/>
</dbReference>
<dbReference type="Gene3D" id="2.60.40.3620">
    <property type="match status" value="2"/>
</dbReference>
<dbReference type="Proteomes" id="UP000199642">
    <property type="component" value="Unassembled WGS sequence"/>
</dbReference>
<evidence type="ECO:0000313" key="2">
    <source>
        <dbReference type="EMBL" id="SFH05250.1"/>
    </source>
</evidence>
<dbReference type="GO" id="GO:2001070">
    <property type="term" value="F:starch binding"/>
    <property type="evidence" value="ECO:0007669"/>
    <property type="project" value="InterPro"/>
</dbReference>